<evidence type="ECO:0000256" key="3">
    <source>
        <dbReference type="ARBA" id="ARBA00022781"/>
    </source>
</evidence>
<comment type="similarity">
    <text evidence="7">Belongs to the ATPase delta chain family.</text>
</comment>
<sequence length="132" mass="14232">MKITKEARRTSRQLFRACMVNGKLDESSVRKVVSTVAGSKPRGYIGILDAFARLVANEVDRQRAAVESASPLSPATQTELQASLSKKYGRPLTLDFSVNPELLGGIRVKVGSDVWDGSVKARLKALSDSLAA</sequence>
<dbReference type="InterPro" id="IPR020781">
    <property type="entry name" value="ATPase_OSCP/d_CS"/>
</dbReference>
<dbReference type="Proteomes" id="UP000590740">
    <property type="component" value="Unassembled WGS sequence"/>
</dbReference>
<keyword evidence="9" id="KW-1185">Reference proteome</keyword>
<keyword evidence="2 7" id="KW-0813">Transport</keyword>
<dbReference type="PRINTS" id="PR00125">
    <property type="entry name" value="ATPASEDELTA"/>
</dbReference>
<dbReference type="PROSITE" id="PS00389">
    <property type="entry name" value="ATPASE_DELTA"/>
    <property type="match status" value="1"/>
</dbReference>
<dbReference type="GO" id="GO:0046933">
    <property type="term" value="F:proton-transporting ATP synthase activity, rotational mechanism"/>
    <property type="evidence" value="ECO:0007669"/>
    <property type="project" value="UniProtKB-UniRule"/>
</dbReference>
<evidence type="ECO:0000256" key="2">
    <source>
        <dbReference type="ARBA" id="ARBA00022448"/>
    </source>
</evidence>
<evidence type="ECO:0000256" key="6">
    <source>
        <dbReference type="ARBA" id="ARBA00023310"/>
    </source>
</evidence>
<keyword evidence="7" id="KW-1003">Cell membrane</keyword>
<dbReference type="GO" id="GO:0045259">
    <property type="term" value="C:proton-transporting ATP synthase complex"/>
    <property type="evidence" value="ECO:0007669"/>
    <property type="project" value="UniProtKB-KW"/>
</dbReference>
<evidence type="ECO:0000256" key="7">
    <source>
        <dbReference type="HAMAP-Rule" id="MF_01416"/>
    </source>
</evidence>
<dbReference type="EMBL" id="JACHIG010000001">
    <property type="protein sequence ID" value="MBB5030765.1"/>
    <property type="molecule type" value="Genomic_DNA"/>
</dbReference>
<dbReference type="PANTHER" id="PTHR11910">
    <property type="entry name" value="ATP SYNTHASE DELTA CHAIN"/>
    <property type="match status" value="1"/>
</dbReference>
<keyword evidence="6 7" id="KW-0066">ATP synthesis</keyword>
<proteinExistence type="inferred from homology"/>
<evidence type="ECO:0000313" key="9">
    <source>
        <dbReference type="Proteomes" id="UP000590740"/>
    </source>
</evidence>
<dbReference type="HAMAP" id="MF_01416">
    <property type="entry name" value="ATP_synth_delta_bact"/>
    <property type="match status" value="1"/>
</dbReference>
<gene>
    <name evidence="7" type="primary">atpH</name>
    <name evidence="8" type="ORF">HNQ65_000319</name>
</gene>
<dbReference type="Pfam" id="PF00213">
    <property type="entry name" value="OSCP"/>
    <property type="match status" value="1"/>
</dbReference>
<protein>
    <recommendedName>
        <fullName evidence="7">ATP synthase subunit delta</fullName>
    </recommendedName>
    <alternativeName>
        <fullName evidence="7">ATP synthase F(1) sector subunit delta</fullName>
    </alternativeName>
    <alternativeName>
        <fullName evidence="7">F-type ATPase subunit delta</fullName>
        <shortName evidence="7">F-ATPase subunit delta</shortName>
    </alternativeName>
</protein>
<dbReference type="InterPro" id="IPR000711">
    <property type="entry name" value="ATPase_OSCP/dsu"/>
</dbReference>
<evidence type="ECO:0000256" key="1">
    <source>
        <dbReference type="ARBA" id="ARBA00004370"/>
    </source>
</evidence>
<keyword evidence="5 7" id="KW-0472">Membrane</keyword>
<keyword evidence="4 7" id="KW-0406">Ion transport</keyword>
<keyword evidence="3 7" id="KW-0375">Hydrogen ion transport</keyword>
<dbReference type="GO" id="GO:0005886">
    <property type="term" value="C:plasma membrane"/>
    <property type="evidence" value="ECO:0007669"/>
    <property type="project" value="UniProtKB-SubCell"/>
</dbReference>
<keyword evidence="7" id="KW-0139">CF(1)</keyword>
<accession>A0A7W7Y7Q7</accession>
<comment type="caution">
    <text evidence="8">The sequence shown here is derived from an EMBL/GenBank/DDBJ whole genome shotgun (WGS) entry which is preliminary data.</text>
</comment>
<comment type="function">
    <text evidence="7">This protein is part of the stalk that links CF(0) to CF(1). It either transmits conformational changes from CF(0) to CF(1) or is implicated in proton conduction.</text>
</comment>
<reference evidence="8 9" key="1">
    <citation type="submission" date="2020-08" db="EMBL/GenBank/DDBJ databases">
        <title>Genomic Encyclopedia of Type Strains, Phase IV (KMG-IV): sequencing the most valuable type-strain genomes for metagenomic binning, comparative biology and taxonomic classification.</title>
        <authorList>
            <person name="Goeker M."/>
        </authorList>
    </citation>
    <scope>NUCLEOTIDE SEQUENCE [LARGE SCALE GENOMIC DNA]</scope>
    <source>
        <strain evidence="8 9">DSM 12252</strain>
    </source>
</reference>
<comment type="function">
    <text evidence="7">F(1)F(0) ATP synthase produces ATP from ADP in the presence of a proton or sodium gradient. F-type ATPases consist of two structural domains, F(1) containing the extramembraneous catalytic core and F(0) containing the membrane proton channel, linked together by a central stalk and a peripheral stalk. During catalysis, ATP synthesis in the catalytic domain of F(1) is coupled via a rotary mechanism of the central stalk subunits to proton translocation.</text>
</comment>
<dbReference type="AlphaFoldDB" id="A0A7W7Y7Q7"/>
<dbReference type="RefSeq" id="WP_184337699.1">
    <property type="nucleotide sequence ID" value="NZ_JACHIG010000001.1"/>
</dbReference>
<comment type="subcellular location">
    <subcellularLocation>
        <location evidence="7">Cell membrane</location>
        <topology evidence="7">Peripheral membrane protein</topology>
    </subcellularLocation>
    <subcellularLocation>
        <location evidence="1">Membrane</location>
    </subcellularLocation>
</comment>
<name>A0A7W7Y7Q7_9BACT</name>
<organism evidence="8 9">
    <name type="scientific">Prosthecobacter vanneervenii</name>
    <dbReference type="NCBI Taxonomy" id="48466"/>
    <lineage>
        <taxon>Bacteria</taxon>
        <taxon>Pseudomonadati</taxon>
        <taxon>Verrucomicrobiota</taxon>
        <taxon>Verrucomicrobiia</taxon>
        <taxon>Verrucomicrobiales</taxon>
        <taxon>Verrucomicrobiaceae</taxon>
        <taxon>Prosthecobacter</taxon>
    </lineage>
</organism>
<dbReference type="NCBIfam" id="TIGR01145">
    <property type="entry name" value="ATP_synt_delta"/>
    <property type="match status" value="1"/>
</dbReference>
<evidence type="ECO:0000256" key="4">
    <source>
        <dbReference type="ARBA" id="ARBA00023065"/>
    </source>
</evidence>
<evidence type="ECO:0000313" key="8">
    <source>
        <dbReference type="EMBL" id="MBB5030765.1"/>
    </source>
</evidence>
<evidence type="ECO:0000256" key="5">
    <source>
        <dbReference type="ARBA" id="ARBA00023136"/>
    </source>
</evidence>